<reference evidence="1 2" key="1">
    <citation type="submission" date="2018-02" db="EMBL/GenBank/DDBJ databases">
        <title>Draft genome sequencing of Pseudomonas frederiksbergensis 11-D3.</title>
        <authorList>
            <person name="Zheng B.-X."/>
        </authorList>
    </citation>
    <scope>NUCLEOTIDE SEQUENCE [LARGE SCALE GENOMIC DNA]</scope>
    <source>
        <strain evidence="1 2">11-D3</strain>
    </source>
</reference>
<accession>A0A2S8HRW5</accession>
<protein>
    <submittedName>
        <fullName evidence="1">Uncharacterized protein</fullName>
    </submittedName>
</protein>
<name>A0A2S8HRW5_9PSED</name>
<organism evidence="1 2">
    <name type="scientific">Pseudomonas frederiksbergensis</name>
    <dbReference type="NCBI Taxonomy" id="104087"/>
    <lineage>
        <taxon>Bacteria</taxon>
        <taxon>Pseudomonadati</taxon>
        <taxon>Pseudomonadota</taxon>
        <taxon>Gammaproteobacteria</taxon>
        <taxon>Pseudomonadales</taxon>
        <taxon>Pseudomonadaceae</taxon>
        <taxon>Pseudomonas</taxon>
    </lineage>
</organism>
<sequence>MALRGLNVGAGLLAKAVCQSPSMLPVIPLSRASPLPQGFVSAWGWVPEADIQWAQLLFTA</sequence>
<evidence type="ECO:0000313" key="2">
    <source>
        <dbReference type="Proteomes" id="UP000239687"/>
    </source>
</evidence>
<gene>
    <name evidence="1" type="ORF">C5612_05700</name>
</gene>
<dbReference type="AlphaFoldDB" id="A0A2S8HRW5"/>
<dbReference type="Proteomes" id="UP000239687">
    <property type="component" value="Unassembled WGS sequence"/>
</dbReference>
<comment type="caution">
    <text evidence="1">The sequence shown here is derived from an EMBL/GenBank/DDBJ whole genome shotgun (WGS) entry which is preliminary data.</text>
</comment>
<proteinExistence type="predicted"/>
<evidence type="ECO:0000313" key="1">
    <source>
        <dbReference type="EMBL" id="PQP05178.1"/>
    </source>
</evidence>
<dbReference type="EMBL" id="PUIN01000003">
    <property type="protein sequence ID" value="PQP05178.1"/>
    <property type="molecule type" value="Genomic_DNA"/>
</dbReference>